<evidence type="ECO:0000313" key="3">
    <source>
        <dbReference type="Proteomes" id="UP000821853"/>
    </source>
</evidence>
<reference evidence="2 3" key="1">
    <citation type="journal article" date="2020" name="Cell">
        <title>Large-Scale Comparative Analyses of Tick Genomes Elucidate Their Genetic Diversity and Vector Capacities.</title>
        <authorList>
            <consortium name="Tick Genome and Microbiome Consortium (TIGMIC)"/>
            <person name="Jia N."/>
            <person name="Wang J."/>
            <person name="Shi W."/>
            <person name="Du L."/>
            <person name="Sun Y."/>
            <person name="Zhan W."/>
            <person name="Jiang J.F."/>
            <person name="Wang Q."/>
            <person name="Zhang B."/>
            <person name="Ji P."/>
            <person name="Bell-Sakyi L."/>
            <person name="Cui X.M."/>
            <person name="Yuan T.T."/>
            <person name="Jiang B.G."/>
            <person name="Yang W.F."/>
            <person name="Lam T.T."/>
            <person name="Chang Q.C."/>
            <person name="Ding S.J."/>
            <person name="Wang X.J."/>
            <person name="Zhu J.G."/>
            <person name="Ruan X.D."/>
            <person name="Zhao L."/>
            <person name="Wei J.T."/>
            <person name="Ye R.Z."/>
            <person name="Que T.C."/>
            <person name="Du C.H."/>
            <person name="Zhou Y.H."/>
            <person name="Cheng J.X."/>
            <person name="Dai P.F."/>
            <person name="Guo W.B."/>
            <person name="Han X.H."/>
            <person name="Huang E.J."/>
            <person name="Li L.F."/>
            <person name="Wei W."/>
            <person name="Gao Y.C."/>
            <person name="Liu J.Z."/>
            <person name="Shao H.Z."/>
            <person name="Wang X."/>
            <person name="Wang C.C."/>
            <person name="Yang T.C."/>
            <person name="Huo Q.B."/>
            <person name="Li W."/>
            <person name="Chen H.Y."/>
            <person name="Chen S.E."/>
            <person name="Zhou L.G."/>
            <person name="Ni X.B."/>
            <person name="Tian J.H."/>
            <person name="Sheng Y."/>
            <person name="Liu T."/>
            <person name="Pan Y.S."/>
            <person name="Xia L.Y."/>
            <person name="Li J."/>
            <person name="Zhao F."/>
            <person name="Cao W.C."/>
        </authorList>
    </citation>
    <scope>NUCLEOTIDE SEQUENCE [LARGE SCALE GENOMIC DNA]</scope>
    <source>
        <strain evidence="2">HaeL-2018</strain>
    </source>
</reference>
<evidence type="ECO:0000256" key="1">
    <source>
        <dbReference type="SAM" id="MobiDB-lite"/>
    </source>
</evidence>
<feature type="region of interest" description="Disordered" evidence="1">
    <location>
        <begin position="48"/>
        <end position="79"/>
    </location>
</feature>
<name>A0A9J6GGL5_HAELO</name>
<proteinExistence type="predicted"/>
<accession>A0A9J6GGL5</accession>
<keyword evidence="3" id="KW-1185">Reference proteome</keyword>
<gene>
    <name evidence="2" type="ORF">HPB48_016249</name>
</gene>
<organism evidence="2 3">
    <name type="scientific">Haemaphysalis longicornis</name>
    <name type="common">Bush tick</name>
    <dbReference type="NCBI Taxonomy" id="44386"/>
    <lineage>
        <taxon>Eukaryota</taxon>
        <taxon>Metazoa</taxon>
        <taxon>Ecdysozoa</taxon>
        <taxon>Arthropoda</taxon>
        <taxon>Chelicerata</taxon>
        <taxon>Arachnida</taxon>
        <taxon>Acari</taxon>
        <taxon>Parasitiformes</taxon>
        <taxon>Ixodida</taxon>
        <taxon>Ixodoidea</taxon>
        <taxon>Ixodidae</taxon>
        <taxon>Haemaphysalinae</taxon>
        <taxon>Haemaphysalis</taxon>
    </lineage>
</organism>
<dbReference type="OrthoDB" id="6514355at2759"/>
<protein>
    <submittedName>
        <fullName evidence="2">Uncharacterized protein</fullName>
    </submittedName>
</protein>
<dbReference type="EMBL" id="JABSTR010000006">
    <property type="protein sequence ID" value="KAH9373999.1"/>
    <property type="molecule type" value="Genomic_DNA"/>
</dbReference>
<comment type="caution">
    <text evidence="2">The sequence shown here is derived from an EMBL/GenBank/DDBJ whole genome shotgun (WGS) entry which is preliminary data.</text>
</comment>
<evidence type="ECO:0000313" key="2">
    <source>
        <dbReference type="EMBL" id="KAH9373999.1"/>
    </source>
</evidence>
<dbReference type="OMA" id="CIMEHAD"/>
<dbReference type="AlphaFoldDB" id="A0A9J6GGL5"/>
<sequence length="159" mass="17497">MASSDSCGASSSTETDNEDIAKEFGLEFSNFSELERRTLLRWRRMGLRPYEDDPPATSPGKVSGGKQPAAGCRRRRASGDPITPAEHGLCGHCTVLANFEERECLCCRELGHVVTALSPAGCIMEHADFRTVCLNTAVLRVAYFELRARGYPMSDDIHK</sequence>
<dbReference type="VEuPathDB" id="VectorBase:HLOH_052604"/>
<dbReference type="Proteomes" id="UP000821853">
    <property type="component" value="Chromosome 4"/>
</dbReference>